<organism evidence="2 3">
    <name type="scientific">Rhodosalinus halophilus</name>
    <dbReference type="NCBI Taxonomy" id="2259333"/>
    <lineage>
        <taxon>Bacteria</taxon>
        <taxon>Pseudomonadati</taxon>
        <taxon>Pseudomonadota</taxon>
        <taxon>Alphaproteobacteria</taxon>
        <taxon>Rhodobacterales</taxon>
        <taxon>Paracoccaceae</taxon>
        <taxon>Rhodosalinus</taxon>
    </lineage>
</organism>
<keyword evidence="3" id="KW-1185">Reference proteome</keyword>
<feature type="region of interest" description="Disordered" evidence="1">
    <location>
        <begin position="1"/>
        <end position="70"/>
    </location>
</feature>
<dbReference type="Proteomes" id="UP000253370">
    <property type="component" value="Unassembled WGS sequence"/>
</dbReference>
<dbReference type="AlphaFoldDB" id="A0A365U4S5"/>
<sequence>MAERKRSKDKSRDTDELPIAEGEVSQQGRAQGRLARKLGTRDEEKRATERPAGATRVRGEDKNDSGEHSK</sequence>
<dbReference type="RefSeq" id="WP_113290626.1">
    <property type="nucleotide sequence ID" value="NZ_QNTQ01000020.1"/>
</dbReference>
<feature type="compositionally biased region" description="Basic and acidic residues" evidence="1">
    <location>
        <begin position="1"/>
        <end position="15"/>
    </location>
</feature>
<reference evidence="2 3" key="1">
    <citation type="submission" date="2018-07" db="EMBL/GenBank/DDBJ databases">
        <title>Rhodosalinus sp. strain E84T genomic sequence and assembly.</title>
        <authorList>
            <person name="Liu Z.-W."/>
            <person name="Lu D.-C."/>
        </authorList>
    </citation>
    <scope>NUCLEOTIDE SEQUENCE [LARGE SCALE GENOMIC DNA]</scope>
    <source>
        <strain evidence="2 3">E84</strain>
    </source>
</reference>
<accession>A0A365U4S5</accession>
<feature type="compositionally biased region" description="Basic and acidic residues" evidence="1">
    <location>
        <begin position="57"/>
        <end position="70"/>
    </location>
</feature>
<evidence type="ECO:0000256" key="1">
    <source>
        <dbReference type="SAM" id="MobiDB-lite"/>
    </source>
</evidence>
<proteinExistence type="predicted"/>
<feature type="compositionally biased region" description="Basic and acidic residues" evidence="1">
    <location>
        <begin position="39"/>
        <end position="49"/>
    </location>
</feature>
<evidence type="ECO:0000313" key="2">
    <source>
        <dbReference type="EMBL" id="RBI83250.1"/>
    </source>
</evidence>
<gene>
    <name evidence="2" type="ORF">DRV85_16755</name>
</gene>
<evidence type="ECO:0000313" key="3">
    <source>
        <dbReference type="Proteomes" id="UP000253370"/>
    </source>
</evidence>
<name>A0A365U4S5_9RHOB</name>
<dbReference type="OrthoDB" id="7868955at2"/>
<protein>
    <submittedName>
        <fullName evidence="2">Uncharacterized protein</fullName>
    </submittedName>
</protein>
<dbReference type="EMBL" id="QNTQ01000020">
    <property type="protein sequence ID" value="RBI83250.1"/>
    <property type="molecule type" value="Genomic_DNA"/>
</dbReference>
<comment type="caution">
    <text evidence="2">The sequence shown here is derived from an EMBL/GenBank/DDBJ whole genome shotgun (WGS) entry which is preliminary data.</text>
</comment>